<evidence type="ECO:0000259" key="2">
    <source>
        <dbReference type="Pfam" id="PF13193"/>
    </source>
</evidence>
<feature type="domain" description="AMP-dependent synthetase/ligase" evidence="1">
    <location>
        <begin position="32"/>
        <end position="390"/>
    </location>
</feature>
<dbReference type="PANTHER" id="PTHR43767">
    <property type="entry name" value="LONG-CHAIN-FATTY-ACID--COA LIGASE"/>
    <property type="match status" value="1"/>
</dbReference>
<dbReference type="STRING" id="1122214.Mame_01588"/>
<dbReference type="InterPro" id="IPR020845">
    <property type="entry name" value="AMP-binding_CS"/>
</dbReference>
<evidence type="ECO:0000259" key="1">
    <source>
        <dbReference type="Pfam" id="PF00501"/>
    </source>
</evidence>
<gene>
    <name evidence="3" type="primary">lcfB_3</name>
    <name evidence="3" type="ORF">Mame_01588</name>
</gene>
<dbReference type="eggNOG" id="COG0318">
    <property type="taxonomic scope" value="Bacteria"/>
</dbReference>
<dbReference type="RefSeq" id="WP_018067234.1">
    <property type="nucleotide sequence ID" value="NZ_AQWH01000036.1"/>
</dbReference>
<dbReference type="Pfam" id="PF00501">
    <property type="entry name" value="AMP-binding"/>
    <property type="match status" value="1"/>
</dbReference>
<feature type="domain" description="AMP-binding enzyme C-terminal" evidence="2">
    <location>
        <begin position="441"/>
        <end position="515"/>
    </location>
</feature>
<dbReference type="GO" id="GO:0004467">
    <property type="term" value="F:long-chain fatty acid-CoA ligase activity"/>
    <property type="evidence" value="ECO:0007669"/>
    <property type="project" value="UniProtKB-EC"/>
</dbReference>
<dbReference type="Pfam" id="PF13193">
    <property type="entry name" value="AMP-binding_C"/>
    <property type="match status" value="1"/>
</dbReference>
<proteinExistence type="predicted"/>
<dbReference type="InterPro" id="IPR045851">
    <property type="entry name" value="AMP-bd_C_sf"/>
</dbReference>
<dbReference type="EC" id="6.2.1.3" evidence="3"/>
<protein>
    <submittedName>
        <fullName evidence="3">Long-chain-fatty-acid--CoA ligase</fullName>
        <ecNumber evidence="3">6.2.1.3</ecNumber>
    </submittedName>
</protein>
<reference evidence="3 4" key="1">
    <citation type="submission" date="2017-03" db="EMBL/GenBank/DDBJ databases">
        <title>Foreign affairs: Plasmid Transfer between Roseobacters and Rhizobia.</title>
        <authorList>
            <person name="Bartling P."/>
            <person name="Bunk B."/>
            <person name="Overmann J."/>
            <person name="Brinkmann H."/>
            <person name="Petersen J."/>
        </authorList>
    </citation>
    <scope>NUCLEOTIDE SEQUENCE [LARGE SCALE GENOMIC DNA]</scope>
    <source>
        <strain evidence="3 4">MACL11</strain>
    </source>
</reference>
<sequence length="547" mass="60129">MALKPPGKAPETAATADPALDRKRSVLRYILDAYAQTQPEAPFVQFLPGPTWTYGELHRRVRLRASALAQAGVKRGDHVLCLMGNSPDLLCSWFAINYLGAVYVPINTGARGHMLEHILNDADAPVLIAQAALIERLAEVNPGKVKTVLVVEGEAAAIEGYDIRALVDPQVEDAEALNLSQPIEPWDLHAIMYTSGTTGNAKGVMSTYAQHYTMGPDAFDCVEADDRCMICGPIFHCGSTLYVNAMLARGLSIGMMREFKTDTFWQAVRETGSTYCLLLGVMAAFLLKAPVRPDDRDHPLRRAFITPFGEDGPLFAERFGIEAWTIYNMTEIASPLHAGPGIKTKGIAGRPRPWCELRIVDENDMPLGDGAVGELVIRSHRPWALMAGYYNNPAATVEAMRNGWFHTGDSFRRDEDGTYYFVDRLKDVIRRRGENISSFALESEVLNLPEIRECAAVAVPSEFTEDDVLIVVSPASGHGIDPASVIERLAGTLPRFMVPRYLRVLDDLPKTASGKVQKHLLRKDGVTADTWDREGAGASRAVRLPVE</sequence>
<dbReference type="OrthoDB" id="9803968at2"/>
<name>A0A1U9YZS2_9HYPH</name>
<dbReference type="EMBL" id="CP020330">
    <property type="protein sequence ID" value="AQZ50939.1"/>
    <property type="molecule type" value="Genomic_DNA"/>
</dbReference>
<dbReference type="PROSITE" id="PS00455">
    <property type="entry name" value="AMP_BINDING"/>
    <property type="match status" value="1"/>
</dbReference>
<dbReference type="AlphaFoldDB" id="A0A1U9YZS2"/>
<evidence type="ECO:0000313" key="4">
    <source>
        <dbReference type="Proteomes" id="UP000191135"/>
    </source>
</evidence>
<keyword evidence="4" id="KW-1185">Reference proteome</keyword>
<dbReference type="Proteomes" id="UP000191135">
    <property type="component" value="Chromosome"/>
</dbReference>
<dbReference type="PANTHER" id="PTHR43767:SF1">
    <property type="entry name" value="NONRIBOSOMAL PEPTIDE SYNTHASE PES1 (EUROFUNG)-RELATED"/>
    <property type="match status" value="1"/>
</dbReference>
<evidence type="ECO:0000313" key="3">
    <source>
        <dbReference type="EMBL" id="AQZ50939.1"/>
    </source>
</evidence>
<dbReference type="KEGG" id="mmed:Mame_01588"/>
<dbReference type="InterPro" id="IPR025110">
    <property type="entry name" value="AMP-bd_C"/>
</dbReference>
<dbReference type="Gene3D" id="3.30.300.30">
    <property type="match status" value="1"/>
</dbReference>
<keyword evidence="3" id="KW-0436">Ligase</keyword>
<dbReference type="InterPro" id="IPR000873">
    <property type="entry name" value="AMP-dep_synth/lig_dom"/>
</dbReference>
<dbReference type="SUPFAM" id="SSF56801">
    <property type="entry name" value="Acetyl-CoA synthetase-like"/>
    <property type="match status" value="1"/>
</dbReference>
<dbReference type="Gene3D" id="3.40.50.12780">
    <property type="entry name" value="N-terminal domain of ligase-like"/>
    <property type="match status" value="1"/>
</dbReference>
<dbReference type="InterPro" id="IPR042099">
    <property type="entry name" value="ANL_N_sf"/>
</dbReference>
<organism evidence="3 4">
    <name type="scientific">Martelella mediterranea DSM 17316</name>
    <dbReference type="NCBI Taxonomy" id="1122214"/>
    <lineage>
        <taxon>Bacteria</taxon>
        <taxon>Pseudomonadati</taxon>
        <taxon>Pseudomonadota</taxon>
        <taxon>Alphaproteobacteria</taxon>
        <taxon>Hyphomicrobiales</taxon>
        <taxon>Aurantimonadaceae</taxon>
        <taxon>Martelella</taxon>
    </lineage>
</organism>
<dbReference type="InterPro" id="IPR050237">
    <property type="entry name" value="ATP-dep_AMP-bd_enzyme"/>
</dbReference>
<accession>A0A1U9YZS2</accession>